<protein>
    <submittedName>
        <fullName evidence="2">Uncharacterized protein</fullName>
    </submittedName>
</protein>
<evidence type="ECO:0000256" key="1">
    <source>
        <dbReference type="SAM" id="MobiDB-lite"/>
    </source>
</evidence>
<evidence type="ECO:0000313" key="3">
    <source>
        <dbReference type="Proteomes" id="UP001179952"/>
    </source>
</evidence>
<name>A0AAV9A210_ACOGR</name>
<feature type="region of interest" description="Disordered" evidence="1">
    <location>
        <begin position="93"/>
        <end position="162"/>
    </location>
</feature>
<evidence type="ECO:0000313" key="2">
    <source>
        <dbReference type="EMBL" id="KAK1258223.1"/>
    </source>
</evidence>
<comment type="caution">
    <text evidence="2">The sequence shown here is derived from an EMBL/GenBank/DDBJ whole genome shotgun (WGS) entry which is preliminary data.</text>
</comment>
<reference evidence="2" key="1">
    <citation type="journal article" date="2023" name="Nat. Commun.">
        <title>Diploid and tetraploid genomes of Acorus and the evolution of monocots.</title>
        <authorList>
            <person name="Ma L."/>
            <person name="Liu K.W."/>
            <person name="Li Z."/>
            <person name="Hsiao Y.Y."/>
            <person name="Qi Y."/>
            <person name="Fu T."/>
            <person name="Tang G.D."/>
            <person name="Zhang D."/>
            <person name="Sun W.H."/>
            <person name="Liu D.K."/>
            <person name="Li Y."/>
            <person name="Chen G.Z."/>
            <person name="Liu X.D."/>
            <person name="Liao X.Y."/>
            <person name="Jiang Y.T."/>
            <person name="Yu X."/>
            <person name="Hao Y."/>
            <person name="Huang J."/>
            <person name="Zhao X.W."/>
            <person name="Ke S."/>
            <person name="Chen Y.Y."/>
            <person name="Wu W.L."/>
            <person name="Hsu J.L."/>
            <person name="Lin Y.F."/>
            <person name="Huang M.D."/>
            <person name="Li C.Y."/>
            <person name="Huang L."/>
            <person name="Wang Z.W."/>
            <person name="Zhao X."/>
            <person name="Zhong W.Y."/>
            <person name="Peng D.H."/>
            <person name="Ahmad S."/>
            <person name="Lan S."/>
            <person name="Zhang J.S."/>
            <person name="Tsai W.C."/>
            <person name="Van de Peer Y."/>
            <person name="Liu Z.J."/>
        </authorList>
    </citation>
    <scope>NUCLEOTIDE SEQUENCE</scope>
    <source>
        <strain evidence="2">SCP</strain>
    </source>
</reference>
<dbReference type="EMBL" id="JAUJYN010000023">
    <property type="protein sequence ID" value="KAK1258223.1"/>
    <property type="molecule type" value="Genomic_DNA"/>
</dbReference>
<gene>
    <name evidence="2" type="ORF">QJS04_geneDACA024502</name>
</gene>
<organism evidence="2 3">
    <name type="scientific">Acorus gramineus</name>
    <name type="common">Dwarf sweet flag</name>
    <dbReference type="NCBI Taxonomy" id="55184"/>
    <lineage>
        <taxon>Eukaryota</taxon>
        <taxon>Viridiplantae</taxon>
        <taxon>Streptophyta</taxon>
        <taxon>Embryophyta</taxon>
        <taxon>Tracheophyta</taxon>
        <taxon>Spermatophyta</taxon>
        <taxon>Magnoliopsida</taxon>
        <taxon>Liliopsida</taxon>
        <taxon>Acoraceae</taxon>
        <taxon>Acorus</taxon>
    </lineage>
</organism>
<accession>A0AAV9A210</accession>
<proteinExistence type="predicted"/>
<reference evidence="2" key="2">
    <citation type="submission" date="2023-06" db="EMBL/GenBank/DDBJ databases">
        <authorList>
            <person name="Ma L."/>
            <person name="Liu K.-W."/>
            <person name="Li Z."/>
            <person name="Hsiao Y.-Y."/>
            <person name="Qi Y."/>
            <person name="Fu T."/>
            <person name="Tang G."/>
            <person name="Zhang D."/>
            <person name="Sun W.-H."/>
            <person name="Liu D.-K."/>
            <person name="Li Y."/>
            <person name="Chen G.-Z."/>
            <person name="Liu X.-D."/>
            <person name="Liao X.-Y."/>
            <person name="Jiang Y.-T."/>
            <person name="Yu X."/>
            <person name="Hao Y."/>
            <person name="Huang J."/>
            <person name="Zhao X.-W."/>
            <person name="Ke S."/>
            <person name="Chen Y.-Y."/>
            <person name="Wu W.-L."/>
            <person name="Hsu J.-L."/>
            <person name="Lin Y.-F."/>
            <person name="Huang M.-D."/>
            <person name="Li C.-Y."/>
            <person name="Huang L."/>
            <person name="Wang Z.-W."/>
            <person name="Zhao X."/>
            <person name="Zhong W.-Y."/>
            <person name="Peng D.-H."/>
            <person name="Ahmad S."/>
            <person name="Lan S."/>
            <person name="Zhang J.-S."/>
            <person name="Tsai W.-C."/>
            <person name="Van De Peer Y."/>
            <person name="Liu Z.-J."/>
        </authorList>
    </citation>
    <scope>NUCLEOTIDE SEQUENCE</scope>
    <source>
        <strain evidence="2">SCP</strain>
        <tissue evidence="2">Leaves</tissue>
    </source>
</reference>
<dbReference type="AlphaFoldDB" id="A0AAV9A210"/>
<dbReference type="Proteomes" id="UP001179952">
    <property type="component" value="Unassembled WGS sequence"/>
</dbReference>
<keyword evidence="3" id="KW-1185">Reference proteome</keyword>
<feature type="compositionally biased region" description="Polar residues" evidence="1">
    <location>
        <begin position="110"/>
        <end position="134"/>
    </location>
</feature>
<feature type="compositionally biased region" description="Basic and acidic residues" evidence="1">
    <location>
        <begin position="153"/>
        <end position="162"/>
    </location>
</feature>
<sequence length="162" mass="17682">MRSARERMWERREGEAAASKRWETRLVCDFNDVGLVGFEEGGVCNKPKLVAPITPSEIATEFAHYEPSVARINNGSFGSCPSLILSASLPLPAQPVLLRPPPPRNPLVQTRNQGPSSTPTTSKRCDLITSSSGAASVPLQRKYTMPKDEDEEEAKKGRCESG</sequence>